<evidence type="ECO:0000313" key="2">
    <source>
        <dbReference type="Proteomes" id="UP000019489"/>
    </source>
</evidence>
<evidence type="ECO:0000313" key="1">
    <source>
        <dbReference type="EMBL" id="EWT02748.1"/>
    </source>
</evidence>
<keyword evidence="2" id="KW-1185">Reference proteome</keyword>
<name>W9GD44_9MICO</name>
<proteinExistence type="predicted"/>
<dbReference type="EMBL" id="AWSA01000008">
    <property type="protein sequence ID" value="EWT02748.1"/>
    <property type="molecule type" value="Genomic_DNA"/>
</dbReference>
<organism evidence="1 2">
    <name type="scientific">Intrasporangium oryzae NRRL B-24470</name>
    <dbReference type="NCBI Taxonomy" id="1386089"/>
    <lineage>
        <taxon>Bacteria</taxon>
        <taxon>Bacillati</taxon>
        <taxon>Actinomycetota</taxon>
        <taxon>Actinomycetes</taxon>
        <taxon>Micrococcales</taxon>
        <taxon>Intrasporangiaceae</taxon>
        <taxon>Intrasporangium</taxon>
    </lineage>
</organism>
<gene>
    <name evidence="1" type="ORF">N865_04375</name>
</gene>
<dbReference type="Proteomes" id="UP000019489">
    <property type="component" value="Unassembled WGS sequence"/>
</dbReference>
<dbReference type="STRING" id="1386089.N865_04375"/>
<dbReference type="PATRIC" id="fig|1386089.3.peg.1009"/>
<reference evidence="1 2" key="1">
    <citation type="submission" date="2013-08" db="EMBL/GenBank/DDBJ databases">
        <title>Intrasporangium oryzae NRRL B-24470.</title>
        <authorList>
            <person name="Liu H."/>
            <person name="Wang G."/>
        </authorList>
    </citation>
    <scope>NUCLEOTIDE SEQUENCE [LARGE SCALE GENOMIC DNA]</scope>
    <source>
        <strain evidence="1 2">NRRL B-24470</strain>
    </source>
</reference>
<accession>W9GD44</accession>
<dbReference type="AlphaFoldDB" id="W9GD44"/>
<dbReference type="eggNOG" id="ENOG50326R6">
    <property type="taxonomic scope" value="Bacteria"/>
</dbReference>
<sequence>MSLGLALALVPLAAGCGGQQQQRTAQNLCSQYKQLVAKADQVRSLDVRTATAEAIQSRADAALAKLDQLQAVTEGRYDTLISTLRTAITDVRQAAVEAGSGSTGTSNKQLQDTLQSLNEAFATLKQRLDTECTAA</sequence>
<protein>
    <submittedName>
        <fullName evidence="1">Uncharacterized protein</fullName>
    </submittedName>
</protein>
<comment type="caution">
    <text evidence="1">The sequence shown here is derived from an EMBL/GenBank/DDBJ whole genome shotgun (WGS) entry which is preliminary data.</text>
</comment>